<proteinExistence type="predicted"/>
<protein>
    <recommendedName>
        <fullName evidence="4">DUF1640 domain-containing protein</fullName>
    </recommendedName>
</protein>
<dbReference type="Proteomes" id="UP000460298">
    <property type="component" value="Unassembled WGS sequence"/>
</dbReference>
<evidence type="ECO:0000256" key="1">
    <source>
        <dbReference type="SAM" id="Phobius"/>
    </source>
</evidence>
<organism evidence="2 3">
    <name type="scientific">Leptonema illini</name>
    <dbReference type="NCBI Taxonomy" id="183"/>
    <lineage>
        <taxon>Bacteria</taxon>
        <taxon>Pseudomonadati</taxon>
        <taxon>Spirochaetota</taxon>
        <taxon>Spirochaetia</taxon>
        <taxon>Leptospirales</taxon>
        <taxon>Leptospiraceae</taxon>
        <taxon>Leptonema</taxon>
    </lineage>
</organism>
<accession>A0A833GYK2</accession>
<keyword evidence="1" id="KW-1133">Transmembrane helix</keyword>
<comment type="caution">
    <text evidence="2">The sequence shown here is derived from an EMBL/GenBank/DDBJ whole genome shotgun (WGS) entry which is preliminary data.</text>
</comment>
<gene>
    <name evidence="2" type="ORF">F9K24_17870</name>
</gene>
<evidence type="ECO:0000313" key="2">
    <source>
        <dbReference type="EMBL" id="KAB2930058.1"/>
    </source>
</evidence>
<sequence length="89" mass="10058">MRSDFSDLRTHVADFRAETKTEIAELRGEMRTGIAELQSEMLRGFVNVQREFAGVHKEISSQTKWILTGLALAVTLYPIVNRLLLGILP</sequence>
<keyword evidence="1" id="KW-0472">Membrane</keyword>
<dbReference type="AlphaFoldDB" id="A0A833GYK2"/>
<name>A0A833GYK2_9LEPT</name>
<keyword evidence="1" id="KW-0812">Transmembrane</keyword>
<evidence type="ECO:0000313" key="3">
    <source>
        <dbReference type="Proteomes" id="UP000460298"/>
    </source>
</evidence>
<dbReference type="Gene3D" id="6.10.250.2700">
    <property type="match status" value="1"/>
</dbReference>
<feature type="transmembrane region" description="Helical" evidence="1">
    <location>
        <begin position="65"/>
        <end position="88"/>
    </location>
</feature>
<reference evidence="2 3" key="1">
    <citation type="submission" date="2019-10" db="EMBL/GenBank/DDBJ databases">
        <title>Extracellular Electron Transfer in a Candidatus Methanoperedens spp. Enrichment Culture.</title>
        <authorList>
            <person name="Berger S."/>
            <person name="Rangel Shaw D."/>
            <person name="Berben T."/>
            <person name="In 'T Zandt M."/>
            <person name="Frank J."/>
            <person name="Reimann J."/>
            <person name="Jetten M.S.M."/>
            <person name="Welte C.U."/>
        </authorList>
    </citation>
    <scope>NUCLEOTIDE SEQUENCE [LARGE SCALE GENOMIC DNA]</scope>
    <source>
        <strain evidence="2">SB12</strain>
    </source>
</reference>
<dbReference type="EMBL" id="WBUI01000023">
    <property type="protein sequence ID" value="KAB2930058.1"/>
    <property type="molecule type" value="Genomic_DNA"/>
</dbReference>
<evidence type="ECO:0008006" key="4">
    <source>
        <dbReference type="Google" id="ProtNLM"/>
    </source>
</evidence>